<evidence type="ECO:0000313" key="10">
    <source>
        <dbReference type="Proteomes" id="UP000001055"/>
    </source>
</evidence>
<evidence type="ECO:0000256" key="7">
    <source>
        <dbReference type="SAM" id="Phobius"/>
    </source>
</evidence>
<dbReference type="GeneID" id="5973645"/>
<evidence type="ECO:0000256" key="3">
    <source>
        <dbReference type="ARBA" id="ARBA00022989"/>
    </source>
</evidence>
<feature type="region of interest" description="Disordered" evidence="6">
    <location>
        <begin position="214"/>
        <end position="252"/>
    </location>
</feature>
<dbReference type="EMBL" id="CH445333">
    <property type="protein sequence ID" value="EAT86225.2"/>
    <property type="molecule type" value="Genomic_DNA"/>
</dbReference>
<dbReference type="STRING" id="321614.Q0UPC0"/>
<dbReference type="Pfam" id="PF20684">
    <property type="entry name" value="Fung_rhodopsin"/>
    <property type="match status" value="1"/>
</dbReference>
<evidence type="ECO:0000259" key="8">
    <source>
        <dbReference type="Pfam" id="PF20684"/>
    </source>
</evidence>
<organism evidence="9 10">
    <name type="scientific">Phaeosphaeria nodorum (strain SN15 / ATCC MYA-4574 / FGSC 10173)</name>
    <name type="common">Glume blotch fungus</name>
    <name type="synonym">Parastagonospora nodorum</name>
    <dbReference type="NCBI Taxonomy" id="321614"/>
    <lineage>
        <taxon>Eukaryota</taxon>
        <taxon>Fungi</taxon>
        <taxon>Dikarya</taxon>
        <taxon>Ascomycota</taxon>
        <taxon>Pezizomycotina</taxon>
        <taxon>Dothideomycetes</taxon>
        <taxon>Pleosporomycetidae</taxon>
        <taxon>Pleosporales</taxon>
        <taxon>Pleosporineae</taxon>
        <taxon>Phaeosphaeriaceae</taxon>
        <taxon>Parastagonospora</taxon>
    </lineage>
</organism>
<feature type="domain" description="Rhodopsin" evidence="8">
    <location>
        <begin position="4"/>
        <end position="176"/>
    </location>
</feature>
<dbReference type="AlphaFoldDB" id="Q0UPC0"/>
<dbReference type="VEuPathDB" id="FungiDB:JI435_063940"/>
<keyword evidence="3 7" id="KW-1133">Transmembrane helix</keyword>
<dbReference type="RefSeq" id="XP_001796766.1">
    <property type="nucleotide sequence ID" value="XM_001796714.1"/>
</dbReference>
<feature type="compositionally biased region" description="Basic and acidic residues" evidence="6">
    <location>
        <begin position="223"/>
        <end position="248"/>
    </location>
</feature>
<dbReference type="GO" id="GO:0016020">
    <property type="term" value="C:membrane"/>
    <property type="evidence" value="ECO:0007669"/>
    <property type="project" value="UniProtKB-SubCell"/>
</dbReference>
<evidence type="ECO:0000256" key="1">
    <source>
        <dbReference type="ARBA" id="ARBA00004141"/>
    </source>
</evidence>
<dbReference type="PANTHER" id="PTHR33048:SF158">
    <property type="entry name" value="MEMBRANE PROTEIN PTH11-LIKE, PUTATIVE-RELATED"/>
    <property type="match status" value="1"/>
</dbReference>
<feature type="transmembrane region" description="Helical" evidence="7">
    <location>
        <begin position="114"/>
        <end position="132"/>
    </location>
</feature>
<dbReference type="VEuPathDB" id="FungiDB:JI435_304600"/>
<feature type="transmembrane region" description="Helical" evidence="7">
    <location>
        <begin position="76"/>
        <end position="102"/>
    </location>
</feature>
<evidence type="ECO:0000256" key="6">
    <source>
        <dbReference type="SAM" id="MobiDB-lite"/>
    </source>
</evidence>
<protein>
    <recommendedName>
        <fullName evidence="8">Rhodopsin domain-containing protein</fullName>
    </recommendedName>
</protein>
<keyword evidence="4 7" id="KW-0472">Membrane</keyword>
<feature type="transmembrane region" description="Helical" evidence="7">
    <location>
        <begin position="30"/>
        <end position="56"/>
    </location>
</feature>
<dbReference type="InterPro" id="IPR052337">
    <property type="entry name" value="SAT4-like"/>
</dbReference>
<dbReference type="Proteomes" id="UP000001055">
    <property type="component" value="Unassembled WGS sequence"/>
</dbReference>
<sequence>MATPALGLIKMSLLIQYYLLFNMRRYIRICVWVGAVVFGLFYISVTITAFVLNSPWDGDSLLETVVSWHYLKFADFAIPTGVIGMVFDWYLFFLPLPAVWALHLSTSRKIGISLVFATGLMAAVASVVTLYYRVKIQSDLSDVTWKVGYVLLWSQVEMFAGVTASSMPAVRQFFSRQERLMSWGSSLKRTIIGGSSRNSSSAGQLPGHVATLQPYASSGTKKSGVETEKERDDHVEAGRHDSHFRMSRDSASSLVKDDATMSLKSVSVGSW</sequence>
<dbReference type="PANTHER" id="PTHR33048">
    <property type="entry name" value="PTH11-LIKE INTEGRAL MEMBRANE PROTEIN (AFU_ORTHOLOGUE AFUA_5G11245)"/>
    <property type="match status" value="1"/>
</dbReference>
<proteinExistence type="inferred from homology"/>
<feature type="transmembrane region" description="Helical" evidence="7">
    <location>
        <begin position="6"/>
        <end position="23"/>
    </location>
</feature>
<keyword evidence="2 7" id="KW-0812">Transmembrane</keyword>
<comment type="subcellular location">
    <subcellularLocation>
        <location evidence="1">Membrane</location>
        <topology evidence="1">Multi-pass membrane protein</topology>
    </subcellularLocation>
</comment>
<evidence type="ECO:0000313" key="9">
    <source>
        <dbReference type="EMBL" id="EAT86225.2"/>
    </source>
</evidence>
<gene>
    <name evidence="9" type="ORF">SNOG_06394</name>
</gene>
<evidence type="ECO:0000256" key="5">
    <source>
        <dbReference type="ARBA" id="ARBA00038359"/>
    </source>
</evidence>
<reference evidence="10" key="1">
    <citation type="journal article" date="2007" name="Plant Cell">
        <title>Dothideomycete-plant interactions illuminated by genome sequencing and EST analysis of the wheat pathogen Stagonospora nodorum.</title>
        <authorList>
            <person name="Hane J.K."/>
            <person name="Lowe R.G."/>
            <person name="Solomon P.S."/>
            <person name="Tan K.C."/>
            <person name="Schoch C.L."/>
            <person name="Spatafora J.W."/>
            <person name="Crous P.W."/>
            <person name="Kodira C."/>
            <person name="Birren B.W."/>
            <person name="Galagan J.E."/>
            <person name="Torriani S.F."/>
            <person name="McDonald B.A."/>
            <person name="Oliver R.P."/>
        </authorList>
    </citation>
    <scope>NUCLEOTIDE SEQUENCE [LARGE SCALE GENOMIC DNA]</scope>
    <source>
        <strain evidence="10">SN15 / ATCC MYA-4574 / FGSC 10173</strain>
    </source>
</reference>
<name>Q0UPC0_PHANO</name>
<dbReference type="InParanoid" id="Q0UPC0"/>
<evidence type="ECO:0000256" key="4">
    <source>
        <dbReference type="ARBA" id="ARBA00023136"/>
    </source>
</evidence>
<comment type="similarity">
    <text evidence="5">Belongs to the SAT4 family.</text>
</comment>
<dbReference type="InterPro" id="IPR049326">
    <property type="entry name" value="Rhodopsin_dom_fungi"/>
</dbReference>
<dbReference type="KEGG" id="pno:SNOG_06394"/>
<feature type="transmembrane region" description="Helical" evidence="7">
    <location>
        <begin position="152"/>
        <end position="170"/>
    </location>
</feature>
<accession>Q0UPC0</accession>
<evidence type="ECO:0000256" key="2">
    <source>
        <dbReference type="ARBA" id="ARBA00022692"/>
    </source>
</evidence>